<protein>
    <submittedName>
        <fullName evidence="1">Uncharacterized protein</fullName>
    </submittedName>
</protein>
<organism evidence="1 2">
    <name type="scientific">Shigella dysenteriae WRSd3</name>
    <dbReference type="NCBI Taxonomy" id="1401327"/>
    <lineage>
        <taxon>Bacteria</taxon>
        <taxon>Pseudomonadati</taxon>
        <taxon>Pseudomonadota</taxon>
        <taxon>Gammaproteobacteria</taxon>
        <taxon>Enterobacterales</taxon>
        <taxon>Enterobacteriaceae</taxon>
        <taxon>Shigella</taxon>
    </lineage>
</organism>
<sequence length="31" mass="3372">MTNLPTLVNGYILASADRPAVLSEKRKSQVV</sequence>
<dbReference type="Proteomes" id="UP000017944">
    <property type="component" value="Unassembled WGS sequence"/>
</dbReference>
<dbReference type="AlphaFoldDB" id="A0A090NM81"/>
<proteinExistence type="predicted"/>
<dbReference type="EMBL" id="AXUT01000038">
    <property type="protein sequence ID" value="ESU81767.1"/>
    <property type="molecule type" value="Genomic_DNA"/>
</dbReference>
<accession>A0A090NM81</accession>
<gene>
    <name evidence="1" type="ORF">WRSd3_00519</name>
</gene>
<comment type="caution">
    <text evidence="1">The sequence shown here is derived from an EMBL/GenBank/DDBJ whole genome shotgun (WGS) entry which is preliminary data.</text>
</comment>
<name>A0A090NM81_SHIDY</name>
<evidence type="ECO:0000313" key="1">
    <source>
        <dbReference type="EMBL" id="ESU81767.1"/>
    </source>
</evidence>
<reference evidence="1 2" key="1">
    <citation type="submission" date="2013-10" db="EMBL/GenBank/DDBJ databases">
        <title>Draft genomes and the virulence plasmids of Sd1617 vaccine constructs: WRSd3 and WRSd5.</title>
        <authorList>
            <person name="Aksomboon Vongsawan A."/>
            <person name="Venkatesan M.M."/>
            <person name="Vaisvil B."/>
            <person name="Emel G."/>
            <person name="Kepatral V."/>
            <person name="Sethabutr O."/>
            <person name="Serichantalergs O."/>
            <person name="Mason C."/>
        </authorList>
    </citation>
    <scope>NUCLEOTIDE SEQUENCE [LARGE SCALE GENOMIC DNA]</scope>
    <source>
        <strain evidence="1 2">WRSd3</strain>
    </source>
</reference>
<evidence type="ECO:0000313" key="2">
    <source>
        <dbReference type="Proteomes" id="UP000017944"/>
    </source>
</evidence>